<dbReference type="AlphaFoldDB" id="A0A2N5JBX1"/>
<dbReference type="OrthoDB" id="3723842at2"/>
<dbReference type="Gene3D" id="3.40.50.1820">
    <property type="entry name" value="alpha/beta hydrolase"/>
    <property type="match status" value="1"/>
</dbReference>
<organism evidence="2 3">
    <name type="scientific">Bifidobacterium margollesii</name>
    <dbReference type="NCBI Taxonomy" id="2020964"/>
    <lineage>
        <taxon>Bacteria</taxon>
        <taxon>Bacillati</taxon>
        <taxon>Actinomycetota</taxon>
        <taxon>Actinomycetes</taxon>
        <taxon>Bifidobacteriales</taxon>
        <taxon>Bifidobacteriaceae</taxon>
        <taxon>Bifidobacterium</taxon>
    </lineage>
</organism>
<evidence type="ECO:0000256" key="1">
    <source>
        <dbReference type="SAM" id="Phobius"/>
    </source>
</evidence>
<keyword evidence="3" id="KW-1185">Reference proteome</keyword>
<dbReference type="RefSeq" id="WP_101615274.1">
    <property type="nucleotide sequence ID" value="NZ_NMWU01000007.1"/>
</dbReference>
<protein>
    <submittedName>
        <fullName evidence="2">Esterase</fullName>
    </submittedName>
</protein>
<accession>A0A2N5JBX1</accession>
<dbReference type="PANTHER" id="PTHR48098">
    <property type="entry name" value="ENTEROCHELIN ESTERASE-RELATED"/>
    <property type="match status" value="1"/>
</dbReference>
<feature type="transmembrane region" description="Helical" evidence="1">
    <location>
        <begin position="64"/>
        <end position="85"/>
    </location>
</feature>
<dbReference type="GO" id="GO:0016747">
    <property type="term" value="F:acyltransferase activity, transferring groups other than amino-acyl groups"/>
    <property type="evidence" value="ECO:0007669"/>
    <property type="project" value="TreeGrafter"/>
</dbReference>
<feature type="transmembrane region" description="Helical" evidence="1">
    <location>
        <begin position="91"/>
        <end position="114"/>
    </location>
</feature>
<feature type="transmembrane region" description="Helical" evidence="1">
    <location>
        <begin position="126"/>
        <end position="147"/>
    </location>
</feature>
<evidence type="ECO:0000313" key="3">
    <source>
        <dbReference type="Proteomes" id="UP000235050"/>
    </source>
</evidence>
<dbReference type="SUPFAM" id="SSF53474">
    <property type="entry name" value="alpha/beta-Hydrolases"/>
    <property type="match status" value="1"/>
</dbReference>
<feature type="transmembrane region" description="Helical" evidence="1">
    <location>
        <begin position="17"/>
        <end position="36"/>
    </location>
</feature>
<evidence type="ECO:0000313" key="2">
    <source>
        <dbReference type="EMBL" id="PLS31681.1"/>
    </source>
</evidence>
<gene>
    <name evidence="2" type="ORF">Uis1B_0502</name>
</gene>
<name>A0A2N5JBX1_9BIFI</name>
<dbReference type="InterPro" id="IPR050583">
    <property type="entry name" value="Mycobacterial_A85_antigen"/>
</dbReference>
<proteinExistence type="predicted"/>
<keyword evidence="1" id="KW-0472">Membrane</keyword>
<keyword evidence="1" id="KW-1133">Transmembrane helix</keyword>
<sequence length="484" mass="51751">MRAPWIRGLLGLNIDSGWIPTMLFAVVITTATILFARSLLPSNRASTHEPAGISTGIVRRCHRAAPLAAGAVLGFAIGFSVTWLLDHFLVFGVMLGIKVVWAAAIGVALFGMMVAQTATGRGPTRVAAAVMIPVSVLSCAVNINAVYGEYPTLGSVLGVSSFARLDYADLHDARMPVGRWRTLAESGNAPDMPAHGRTGSVIIPATESGFRAREAVAYLPPAALSKTPPRLPVFIMLSGQPGSPDRAFLAGDLTAIFDEYASRHHGLAPVVVSADQLGNAFHNTLCVDSPKYGNAETYLTRDVTDWITANLPVSHDPRQWAIGGFSQGGTCAIQLGPSHPDLYGAMFTVGAELGPHDGDEQTMVREFFGGSEERYRRHVPIDIMRSRRHSDQMLVMAAGQLDDKSTDNIERIVPVARSIGMDATGLTVVNAGHDWHAVQQALKTSLDAIGVRMGLSDDVHGMIRGSAQVLVMDIATEDDEARSR</sequence>
<comment type="caution">
    <text evidence="2">The sequence shown here is derived from an EMBL/GenBank/DDBJ whole genome shotgun (WGS) entry which is preliminary data.</text>
</comment>
<dbReference type="EMBL" id="NMWU01000007">
    <property type="protein sequence ID" value="PLS31681.1"/>
    <property type="molecule type" value="Genomic_DNA"/>
</dbReference>
<dbReference type="Proteomes" id="UP000235050">
    <property type="component" value="Unassembled WGS sequence"/>
</dbReference>
<reference evidence="2 3" key="1">
    <citation type="submission" date="2017-07" db="EMBL/GenBank/DDBJ databases">
        <title>Bifidobacterium novel species.</title>
        <authorList>
            <person name="Lugli G.A."/>
            <person name="Milani C."/>
            <person name="Duranti S."/>
            <person name="Mangifesta M."/>
        </authorList>
    </citation>
    <scope>NUCLEOTIDE SEQUENCE [LARGE SCALE GENOMIC DNA]</scope>
    <source>
        <strain evidence="3">Uis1B</strain>
    </source>
</reference>
<dbReference type="Pfam" id="PF00756">
    <property type="entry name" value="Esterase"/>
    <property type="match status" value="1"/>
</dbReference>
<dbReference type="PANTHER" id="PTHR48098:SF1">
    <property type="entry name" value="DIACYLGLYCEROL ACYLTRANSFERASE_MYCOLYLTRANSFERASE AG85A"/>
    <property type="match status" value="1"/>
</dbReference>
<dbReference type="InterPro" id="IPR000801">
    <property type="entry name" value="Esterase-like"/>
</dbReference>
<dbReference type="InterPro" id="IPR029058">
    <property type="entry name" value="AB_hydrolase_fold"/>
</dbReference>
<keyword evidence="1" id="KW-0812">Transmembrane</keyword>